<dbReference type="CDD" id="cd12193">
    <property type="entry name" value="bZIP_GCN4"/>
    <property type="match status" value="1"/>
</dbReference>
<feature type="compositionally biased region" description="Low complexity" evidence="2">
    <location>
        <begin position="209"/>
        <end position="241"/>
    </location>
</feature>
<dbReference type="GO" id="GO:0003700">
    <property type="term" value="F:DNA-binding transcription factor activity"/>
    <property type="evidence" value="ECO:0007669"/>
    <property type="project" value="InterPro"/>
</dbReference>
<keyword evidence="5" id="KW-1185">Reference proteome</keyword>
<comment type="caution">
    <text evidence="4">The sequence shown here is derived from an EMBL/GenBank/DDBJ whole genome shotgun (WGS) entry which is preliminary data.</text>
</comment>
<dbReference type="PROSITE" id="PS50217">
    <property type="entry name" value="BZIP"/>
    <property type="match status" value="1"/>
</dbReference>
<accession>A0A2T9ZBA6</accession>
<organism evidence="4 5">
    <name type="scientific">Smittium megazygosporum</name>
    <dbReference type="NCBI Taxonomy" id="133381"/>
    <lineage>
        <taxon>Eukaryota</taxon>
        <taxon>Fungi</taxon>
        <taxon>Fungi incertae sedis</taxon>
        <taxon>Zoopagomycota</taxon>
        <taxon>Kickxellomycotina</taxon>
        <taxon>Harpellomycetes</taxon>
        <taxon>Harpellales</taxon>
        <taxon>Legeriomycetaceae</taxon>
        <taxon>Smittium</taxon>
    </lineage>
</organism>
<dbReference type="Pfam" id="PF07716">
    <property type="entry name" value="bZIP_2"/>
    <property type="match status" value="1"/>
</dbReference>
<feature type="region of interest" description="Disordered" evidence="2">
    <location>
        <begin position="185"/>
        <end position="269"/>
    </location>
</feature>
<evidence type="ECO:0000259" key="3">
    <source>
        <dbReference type="PROSITE" id="PS50217"/>
    </source>
</evidence>
<dbReference type="Proteomes" id="UP000245609">
    <property type="component" value="Unassembled WGS sequence"/>
</dbReference>
<dbReference type="Gene3D" id="3.30.160.60">
    <property type="entry name" value="Classic Zinc Finger"/>
    <property type="match status" value="1"/>
</dbReference>
<protein>
    <recommendedName>
        <fullName evidence="3">BZIP domain-containing protein</fullName>
    </recommendedName>
</protein>
<dbReference type="InterPro" id="IPR046347">
    <property type="entry name" value="bZIP_sf"/>
</dbReference>
<dbReference type="OrthoDB" id="5599665at2759"/>
<dbReference type="SUPFAM" id="SSF57959">
    <property type="entry name" value="Leucine zipper domain"/>
    <property type="match status" value="1"/>
</dbReference>
<dbReference type="STRING" id="133381.A0A2T9ZBA6"/>
<dbReference type="SMART" id="SM00338">
    <property type="entry name" value="BRLZ"/>
    <property type="match status" value="1"/>
</dbReference>
<evidence type="ECO:0000256" key="2">
    <source>
        <dbReference type="SAM" id="MobiDB-lite"/>
    </source>
</evidence>
<feature type="region of interest" description="Disordered" evidence="2">
    <location>
        <begin position="303"/>
        <end position="337"/>
    </location>
</feature>
<gene>
    <name evidence="4" type="ORF">BB560_003699</name>
</gene>
<feature type="compositionally biased region" description="Basic and acidic residues" evidence="2">
    <location>
        <begin position="259"/>
        <end position="269"/>
    </location>
</feature>
<dbReference type="PROSITE" id="PS00036">
    <property type="entry name" value="BZIP_BASIC"/>
    <property type="match status" value="1"/>
</dbReference>
<evidence type="ECO:0000256" key="1">
    <source>
        <dbReference type="SAM" id="Coils"/>
    </source>
</evidence>
<evidence type="ECO:0000313" key="5">
    <source>
        <dbReference type="Proteomes" id="UP000245609"/>
    </source>
</evidence>
<feature type="domain" description="BZIP" evidence="3">
    <location>
        <begin position="328"/>
        <end position="385"/>
    </location>
</feature>
<feature type="compositionally biased region" description="Low complexity" evidence="2">
    <location>
        <begin position="186"/>
        <end position="198"/>
    </location>
</feature>
<dbReference type="AlphaFoldDB" id="A0A2T9ZBA6"/>
<sequence length="402" mass="44460">MNQDQLDYVVFKLWKTLSSFAANGPSFYQSQNQNQNLNPASQLNQFGINPSSYPFPLSDIPTQAPPPQLPHPSSVNPCLQPFQSFTSKSTSPFQSGSPLSDSTFQTPILPELGFLNSSPTDQTLQAAKLDSISDLQLDSYVNNLLIPTNSLKNIPSPFPLHQHQQQQQPLTPPFDIDLLLKSVQDTSSFSSPASTTTSNVPNPGPGQPAPDASSLPLPLPLAQSDVETNTTTSASFTQTQTPEVITPPQEQKKRKARSPKSDSKVTEIKQKYDNDFLSSLPPELALKRKRARSAKQTALIQKLLDSTNNPDSQSASSISLESQEGPVKRHRNTDAARRSRLRKALRMETLEQKVVVLQAENDSLREQIKDFVQQKARFEQLEANFKKEIAEITAKLNFSLPN</sequence>
<dbReference type="EMBL" id="MBFS01000741">
    <property type="protein sequence ID" value="PVV01868.1"/>
    <property type="molecule type" value="Genomic_DNA"/>
</dbReference>
<feature type="compositionally biased region" description="Low complexity" evidence="2">
    <location>
        <begin position="312"/>
        <end position="324"/>
    </location>
</feature>
<keyword evidence="1" id="KW-0175">Coiled coil</keyword>
<name>A0A2T9ZBA6_9FUNG</name>
<proteinExistence type="predicted"/>
<feature type="coiled-coil region" evidence="1">
    <location>
        <begin position="347"/>
        <end position="384"/>
    </location>
</feature>
<reference evidence="4 5" key="1">
    <citation type="journal article" date="2018" name="MBio">
        <title>Comparative Genomics Reveals the Core Gene Toolbox for the Fungus-Insect Symbiosis.</title>
        <authorList>
            <person name="Wang Y."/>
            <person name="Stata M."/>
            <person name="Wang W."/>
            <person name="Stajich J.E."/>
            <person name="White M.M."/>
            <person name="Moncalvo J.M."/>
        </authorList>
    </citation>
    <scope>NUCLEOTIDE SEQUENCE [LARGE SCALE GENOMIC DNA]</scope>
    <source>
        <strain evidence="4 5">SC-DP-2</strain>
    </source>
</reference>
<dbReference type="InterPro" id="IPR004827">
    <property type="entry name" value="bZIP"/>
</dbReference>
<evidence type="ECO:0000313" key="4">
    <source>
        <dbReference type="EMBL" id="PVV01868.1"/>
    </source>
</evidence>
<feature type="region of interest" description="Disordered" evidence="2">
    <location>
        <begin position="55"/>
        <end position="81"/>
    </location>
</feature>